<dbReference type="Gene3D" id="1.10.10.10">
    <property type="entry name" value="Winged helix-like DNA-binding domain superfamily/Winged helix DNA-binding domain"/>
    <property type="match status" value="1"/>
</dbReference>
<dbReference type="InterPro" id="IPR019885">
    <property type="entry name" value="Tscrpt_reg_HTH_AsnC-type_CS"/>
</dbReference>
<keyword evidence="1" id="KW-0805">Transcription regulation</keyword>
<dbReference type="GO" id="GO:0043565">
    <property type="term" value="F:sequence-specific DNA binding"/>
    <property type="evidence" value="ECO:0007669"/>
    <property type="project" value="InterPro"/>
</dbReference>
<dbReference type="CDD" id="cd00090">
    <property type="entry name" value="HTH_ARSR"/>
    <property type="match status" value="1"/>
</dbReference>
<dbReference type="InterPro" id="IPR011008">
    <property type="entry name" value="Dimeric_a/b-barrel"/>
</dbReference>
<dbReference type="PRINTS" id="PR00033">
    <property type="entry name" value="HTHASNC"/>
</dbReference>
<evidence type="ECO:0000313" key="5">
    <source>
        <dbReference type="EMBL" id="PYF71619.1"/>
    </source>
</evidence>
<evidence type="ECO:0000256" key="2">
    <source>
        <dbReference type="ARBA" id="ARBA00023125"/>
    </source>
</evidence>
<dbReference type="SUPFAM" id="SSF54909">
    <property type="entry name" value="Dimeric alpha+beta barrel"/>
    <property type="match status" value="1"/>
</dbReference>
<dbReference type="SUPFAM" id="SSF46785">
    <property type="entry name" value="Winged helix' DNA-binding domain"/>
    <property type="match status" value="1"/>
</dbReference>
<proteinExistence type="predicted"/>
<dbReference type="Gene3D" id="3.30.70.920">
    <property type="match status" value="1"/>
</dbReference>
<dbReference type="InterPro" id="IPR019888">
    <property type="entry name" value="Tscrpt_reg_AsnC-like"/>
</dbReference>
<dbReference type="PANTHER" id="PTHR30154">
    <property type="entry name" value="LEUCINE-RESPONSIVE REGULATORY PROTEIN"/>
    <property type="match status" value="1"/>
</dbReference>
<keyword evidence="3" id="KW-0804">Transcription</keyword>
<dbReference type="Proteomes" id="UP000248198">
    <property type="component" value="Unassembled WGS sequence"/>
</dbReference>
<dbReference type="GO" id="GO:0043200">
    <property type="term" value="P:response to amino acid"/>
    <property type="evidence" value="ECO:0007669"/>
    <property type="project" value="TreeGrafter"/>
</dbReference>
<evidence type="ECO:0000256" key="1">
    <source>
        <dbReference type="ARBA" id="ARBA00023015"/>
    </source>
</evidence>
<comment type="caution">
    <text evidence="5">The sequence shown here is derived from an EMBL/GenBank/DDBJ whole genome shotgun (WGS) entry which is preliminary data.</text>
</comment>
<dbReference type="InterPro" id="IPR011991">
    <property type="entry name" value="ArsR-like_HTH"/>
</dbReference>
<dbReference type="Pfam" id="PF01037">
    <property type="entry name" value="AsnC_trans_reg"/>
    <property type="match status" value="1"/>
</dbReference>
<accession>A0A318UCU2</accession>
<dbReference type="Pfam" id="PF13412">
    <property type="entry name" value="HTH_24"/>
    <property type="match status" value="1"/>
</dbReference>
<evidence type="ECO:0000259" key="4">
    <source>
        <dbReference type="PROSITE" id="PS50956"/>
    </source>
</evidence>
<dbReference type="GO" id="GO:0006355">
    <property type="term" value="P:regulation of DNA-templated transcription"/>
    <property type="evidence" value="ECO:0007669"/>
    <property type="project" value="UniProtKB-ARBA"/>
</dbReference>
<dbReference type="RefSeq" id="WP_110833757.1">
    <property type="nucleotide sequence ID" value="NZ_QKLU01000007.1"/>
</dbReference>
<dbReference type="AlphaFoldDB" id="A0A318UCU2"/>
<dbReference type="GO" id="GO:0005829">
    <property type="term" value="C:cytosol"/>
    <property type="evidence" value="ECO:0007669"/>
    <property type="project" value="TreeGrafter"/>
</dbReference>
<dbReference type="EMBL" id="QKLU01000007">
    <property type="protein sequence ID" value="PYF71619.1"/>
    <property type="molecule type" value="Genomic_DNA"/>
</dbReference>
<reference evidence="5 6" key="1">
    <citation type="submission" date="2018-06" db="EMBL/GenBank/DDBJ databases">
        <title>Genomic Encyclopedia of Archaeal and Bacterial Type Strains, Phase II (KMG-II): from individual species to whole genera.</title>
        <authorList>
            <person name="Goeker M."/>
        </authorList>
    </citation>
    <scope>NUCLEOTIDE SEQUENCE [LARGE SCALE GENOMIC DNA]</scope>
    <source>
        <strain evidence="5 6">DSM 27372</strain>
    </source>
</reference>
<dbReference type="InterPro" id="IPR000485">
    <property type="entry name" value="AsnC-type_HTH_dom"/>
</dbReference>
<keyword evidence="2 5" id="KW-0238">DNA-binding</keyword>
<evidence type="ECO:0000256" key="3">
    <source>
        <dbReference type="ARBA" id="ARBA00023163"/>
    </source>
</evidence>
<dbReference type="SMART" id="SM00344">
    <property type="entry name" value="HTH_ASNC"/>
    <property type="match status" value="1"/>
</dbReference>
<dbReference type="InterPro" id="IPR019887">
    <property type="entry name" value="Tscrpt_reg_AsnC/Lrp_C"/>
</dbReference>
<dbReference type="InterPro" id="IPR036390">
    <property type="entry name" value="WH_DNA-bd_sf"/>
</dbReference>
<organism evidence="5 6">
    <name type="scientific">Pedobacter nutrimenti</name>
    <dbReference type="NCBI Taxonomy" id="1241337"/>
    <lineage>
        <taxon>Bacteria</taxon>
        <taxon>Pseudomonadati</taxon>
        <taxon>Bacteroidota</taxon>
        <taxon>Sphingobacteriia</taxon>
        <taxon>Sphingobacteriales</taxon>
        <taxon>Sphingobacteriaceae</taxon>
        <taxon>Pedobacter</taxon>
    </lineage>
</organism>
<keyword evidence="6" id="KW-1185">Reference proteome</keyword>
<evidence type="ECO:0000313" key="6">
    <source>
        <dbReference type="Proteomes" id="UP000248198"/>
    </source>
</evidence>
<dbReference type="PROSITE" id="PS00519">
    <property type="entry name" value="HTH_ASNC_1"/>
    <property type="match status" value="1"/>
</dbReference>
<dbReference type="OrthoDB" id="9800326at2"/>
<protein>
    <submittedName>
        <fullName evidence="5">DNA-binding Lrp family transcriptional regulator</fullName>
    </submittedName>
</protein>
<dbReference type="PANTHER" id="PTHR30154:SF34">
    <property type="entry name" value="TRANSCRIPTIONAL REGULATOR AZLB"/>
    <property type="match status" value="1"/>
</dbReference>
<dbReference type="PROSITE" id="PS50956">
    <property type="entry name" value="HTH_ASNC_2"/>
    <property type="match status" value="1"/>
</dbReference>
<feature type="domain" description="HTH asnC-type" evidence="4">
    <location>
        <begin position="5"/>
        <end position="66"/>
    </location>
</feature>
<dbReference type="InterPro" id="IPR036388">
    <property type="entry name" value="WH-like_DNA-bd_sf"/>
</dbReference>
<name>A0A318UCU2_9SPHI</name>
<gene>
    <name evidence="5" type="ORF">B0O44_107234</name>
</gene>
<sequence length="157" mass="17826">MAEQLDIMDHKILNLLQQDSSWSVKDIAGKVGLSQSPTYERIKRLKSEGYIEKYVALVNREKLGKHLMVICTVTLKEQSIETLKNFERDIIQLDQVLEVMCIAGSSDYLLKIAIEDVNTYHTFVIEKISSIANISNLSSSFVLKEIKKETAIPLPLK</sequence>